<dbReference type="EMBL" id="PNEN01001713">
    <property type="protein sequence ID" value="PPJ52214.1"/>
    <property type="molecule type" value="Genomic_DNA"/>
</dbReference>
<dbReference type="Pfam" id="PF00501">
    <property type="entry name" value="AMP-binding"/>
    <property type="match status" value="1"/>
</dbReference>
<keyword evidence="2" id="KW-0597">Phosphoprotein</keyword>
<dbReference type="InterPro" id="IPR045851">
    <property type="entry name" value="AMP-bd_C_sf"/>
</dbReference>
<dbReference type="InterPro" id="IPR042099">
    <property type="entry name" value="ANL_N_sf"/>
</dbReference>
<accession>A0A2S6BXJ8</accession>
<evidence type="ECO:0000259" key="3">
    <source>
        <dbReference type="Pfam" id="PF00501"/>
    </source>
</evidence>
<evidence type="ECO:0000256" key="1">
    <source>
        <dbReference type="ARBA" id="ARBA00022450"/>
    </source>
</evidence>
<dbReference type="AlphaFoldDB" id="A0A2S6BXJ8"/>
<dbReference type="PANTHER" id="PTHR45527">
    <property type="entry name" value="NONRIBOSOMAL PEPTIDE SYNTHETASE"/>
    <property type="match status" value="1"/>
</dbReference>
<dbReference type="GO" id="GO:0044550">
    <property type="term" value="P:secondary metabolite biosynthetic process"/>
    <property type="evidence" value="ECO:0007669"/>
    <property type="project" value="TreeGrafter"/>
</dbReference>
<sequence>MESITAFPPQPNFDSTPSWKMVKQDMELSQLQATNIKTLAYRAFAAMIWAYTGDKTVSFVAASCSPAGLEDIAVHQYQQSGIDLDNRNLVHNGSTSLERVPSSRSILIQLCDNHANRIEQLSLPQDIVLQLFFQVTSEGRVVQFEARFDELSLDGSHVESYMKVLTNSVKALQICTVPEVLWIASKLPSRDVEFIKKWNGEPQRLVSECIHDRHVLTRNSESSARTAVKGYLTSPLSVAFYIFTSGSSGVPKTVEMSHAAFVTSCEENNQLASVLNPNEVSSTKELMLLGEPIQRTTAATWLASETTILRHGYGQSEAGGQCCDITLTQSSRSYRVIGNNSHLNFWIVDPFDHNRLMPVGAVGELLLEGHSLATGYYKEPALTAAVFISAPSWAHTFNAGTDCRRWYKTGDLVQYQANGGIVLYGRKDFQLKVNGQRVESTDVEHYIKAVCPDEVKQVVVDKLGPEHDQRLVVIVKLQSHFTQAPISPSAFHAIMHQRLKDVVPAYMIPAEMIFTEEIPKTATGKLHRRALRQQLNQSRE</sequence>
<dbReference type="SUPFAM" id="SSF56801">
    <property type="entry name" value="Acetyl-CoA synthetase-like"/>
    <property type="match status" value="1"/>
</dbReference>
<dbReference type="Gene3D" id="3.40.50.12780">
    <property type="entry name" value="N-terminal domain of ligase-like"/>
    <property type="match status" value="2"/>
</dbReference>
<name>A0A2S6BXJ8_9PEZI</name>
<dbReference type="GO" id="GO:0043041">
    <property type="term" value="P:amino acid activation for nonribosomal peptide biosynthetic process"/>
    <property type="evidence" value="ECO:0007669"/>
    <property type="project" value="TreeGrafter"/>
</dbReference>
<keyword evidence="5" id="KW-1185">Reference proteome</keyword>
<dbReference type="Gene3D" id="3.30.300.30">
    <property type="match status" value="1"/>
</dbReference>
<dbReference type="InterPro" id="IPR000873">
    <property type="entry name" value="AMP-dep_synth/lig_dom"/>
</dbReference>
<gene>
    <name evidence="4" type="ORF">CBER1_09749</name>
</gene>
<proteinExistence type="predicted"/>
<keyword evidence="1" id="KW-0596">Phosphopantetheine</keyword>
<reference evidence="5" key="1">
    <citation type="journal article" date="2017" name="bioRxiv">
        <title>Conservation of a gene cluster reveals novel cercosporin biosynthetic mechanisms and extends production to the genus Colletotrichum.</title>
        <authorList>
            <person name="de Jonge R."/>
            <person name="Ebert M.K."/>
            <person name="Huitt-Roehl C.R."/>
            <person name="Pal P."/>
            <person name="Suttle J.C."/>
            <person name="Spanner R.E."/>
            <person name="Neubauer J.D."/>
            <person name="Jurick W.M.II."/>
            <person name="Stott K.A."/>
            <person name="Secor G.A."/>
            <person name="Thomma B.P.H.J."/>
            <person name="Van de Peer Y."/>
            <person name="Townsend C.A."/>
            <person name="Bolton M.D."/>
        </authorList>
    </citation>
    <scope>NUCLEOTIDE SEQUENCE [LARGE SCALE GENOMIC DNA]</scope>
    <source>
        <strain evidence="5">CBS538.71</strain>
    </source>
</reference>
<evidence type="ECO:0000256" key="2">
    <source>
        <dbReference type="ARBA" id="ARBA00022553"/>
    </source>
</evidence>
<dbReference type="GO" id="GO:0005737">
    <property type="term" value="C:cytoplasm"/>
    <property type="evidence" value="ECO:0007669"/>
    <property type="project" value="TreeGrafter"/>
</dbReference>
<dbReference type="PANTHER" id="PTHR45527:SF1">
    <property type="entry name" value="FATTY ACID SYNTHASE"/>
    <property type="match status" value="1"/>
</dbReference>
<organism evidence="4 5">
    <name type="scientific">Cercospora berteroae</name>
    <dbReference type="NCBI Taxonomy" id="357750"/>
    <lineage>
        <taxon>Eukaryota</taxon>
        <taxon>Fungi</taxon>
        <taxon>Dikarya</taxon>
        <taxon>Ascomycota</taxon>
        <taxon>Pezizomycotina</taxon>
        <taxon>Dothideomycetes</taxon>
        <taxon>Dothideomycetidae</taxon>
        <taxon>Mycosphaerellales</taxon>
        <taxon>Mycosphaerellaceae</taxon>
        <taxon>Cercospora</taxon>
    </lineage>
</organism>
<dbReference type="PROSITE" id="PS00455">
    <property type="entry name" value="AMP_BINDING"/>
    <property type="match status" value="1"/>
</dbReference>
<dbReference type="InterPro" id="IPR020845">
    <property type="entry name" value="AMP-binding_CS"/>
</dbReference>
<dbReference type="OrthoDB" id="3642034at2759"/>
<evidence type="ECO:0000313" key="4">
    <source>
        <dbReference type="EMBL" id="PPJ52214.1"/>
    </source>
</evidence>
<dbReference type="STRING" id="357750.A0A2S6BXJ8"/>
<protein>
    <recommendedName>
        <fullName evidence="3">AMP-dependent synthetase/ligase domain-containing protein</fullName>
    </recommendedName>
</protein>
<dbReference type="Proteomes" id="UP000237631">
    <property type="component" value="Unassembled WGS sequence"/>
</dbReference>
<comment type="caution">
    <text evidence="4">The sequence shown here is derived from an EMBL/GenBank/DDBJ whole genome shotgun (WGS) entry which is preliminary data.</text>
</comment>
<feature type="domain" description="AMP-dependent synthetase/ligase" evidence="3">
    <location>
        <begin position="279"/>
        <end position="377"/>
    </location>
</feature>
<evidence type="ECO:0000313" key="5">
    <source>
        <dbReference type="Proteomes" id="UP000237631"/>
    </source>
</evidence>
<dbReference type="GO" id="GO:0031177">
    <property type="term" value="F:phosphopantetheine binding"/>
    <property type="evidence" value="ECO:0007669"/>
    <property type="project" value="TreeGrafter"/>
</dbReference>